<keyword evidence="1" id="KW-0732">Signal</keyword>
<organism evidence="2">
    <name type="scientific">uncultured Caudovirales phage</name>
    <dbReference type="NCBI Taxonomy" id="2100421"/>
    <lineage>
        <taxon>Viruses</taxon>
        <taxon>Duplodnaviria</taxon>
        <taxon>Heunggongvirae</taxon>
        <taxon>Uroviricota</taxon>
        <taxon>Caudoviricetes</taxon>
        <taxon>Peduoviridae</taxon>
        <taxon>Maltschvirus</taxon>
        <taxon>Maltschvirus maltsch</taxon>
    </lineage>
</organism>
<reference evidence="2" key="1">
    <citation type="submission" date="2020-04" db="EMBL/GenBank/DDBJ databases">
        <authorList>
            <person name="Chiriac C."/>
            <person name="Salcher M."/>
            <person name="Ghai R."/>
            <person name="Kavagutti S V."/>
        </authorList>
    </citation>
    <scope>NUCLEOTIDE SEQUENCE</scope>
</reference>
<accession>A0A6J5L2A7</accession>
<dbReference type="EMBL" id="LR796209">
    <property type="protein sequence ID" value="CAB4127333.1"/>
    <property type="molecule type" value="Genomic_DNA"/>
</dbReference>
<proteinExistence type="predicted"/>
<sequence>MSSLLVTQGLGTSAVTLLILSATMTSPTNVDVAFSGNVFLNSHALDPTNWSIATSPSVTNVVVDGTIVHLTVTPHDAGSSYIVTAPTGITNGDGQDLSSPFTASYTGVGSVVVLNSVRGVDIRTVDIVFNLPVVKSQALDPANYAITGPSPVQVLSVAYQTDHDFRLTTTAQLLSSAYTITVSNVQAS</sequence>
<name>A0A6J5L2A7_9CAUD</name>
<dbReference type="Gene3D" id="2.60.40.1220">
    <property type="match status" value="2"/>
</dbReference>
<dbReference type="InterPro" id="IPR014755">
    <property type="entry name" value="Cu-Rt/internalin_Ig-like"/>
</dbReference>
<protein>
    <submittedName>
        <fullName evidence="2">Uncharacterized protein</fullName>
    </submittedName>
</protein>
<evidence type="ECO:0000256" key="1">
    <source>
        <dbReference type="ARBA" id="ARBA00022729"/>
    </source>
</evidence>
<evidence type="ECO:0000313" key="2">
    <source>
        <dbReference type="EMBL" id="CAB4127333.1"/>
    </source>
</evidence>
<gene>
    <name evidence="2" type="ORF">UFOVP75_144</name>
</gene>